<reference evidence="1" key="1">
    <citation type="journal article" date="2021" name="Nat. Commun.">
        <title>Genetic determinants of endophytism in the Arabidopsis root mycobiome.</title>
        <authorList>
            <person name="Mesny F."/>
            <person name="Miyauchi S."/>
            <person name="Thiergart T."/>
            <person name="Pickel B."/>
            <person name="Atanasova L."/>
            <person name="Karlsson M."/>
            <person name="Huettel B."/>
            <person name="Barry K.W."/>
            <person name="Haridas S."/>
            <person name="Chen C."/>
            <person name="Bauer D."/>
            <person name="Andreopoulos W."/>
            <person name="Pangilinan J."/>
            <person name="LaButti K."/>
            <person name="Riley R."/>
            <person name="Lipzen A."/>
            <person name="Clum A."/>
            <person name="Drula E."/>
            <person name="Henrissat B."/>
            <person name="Kohler A."/>
            <person name="Grigoriev I.V."/>
            <person name="Martin F.M."/>
            <person name="Hacquard S."/>
        </authorList>
    </citation>
    <scope>NUCLEOTIDE SEQUENCE</scope>
    <source>
        <strain evidence="1">MPI-CAGE-AT-0023</strain>
    </source>
</reference>
<organism evidence="1 2">
    <name type="scientific">Fusarium redolens</name>
    <dbReference type="NCBI Taxonomy" id="48865"/>
    <lineage>
        <taxon>Eukaryota</taxon>
        <taxon>Fungi</taxon>
        <taxon>Dikarya</taxon>
        <taxon>Ascomycota</taxon>
        <taxon>Pezizomycotina</taxon>
        <taxon>Sordariomycetes</taxon>
        <taxon>Hypocreomycetidae</taxon>
        <taxon>Hypocreales</taxon>
        <taxon>Nectriaceae</taxon>
        <taxon>Fusarium</taxon>
        <taxon>Fusarium redolens species complex</taxon>
    </lineage>
</organism>
<sequence length="187" mass="20545">MRSASQLWPTFLAYTVSLWISDVYASRLTSRSFAFITPHAEYSSSVGVLGCKVDTNRIAYWPLDGRSLHLLRIDKSGGFGASAIDDPLVGGGIQMSYEIVDTSECRHLLHEGKLPLSAANSMNYVSSCISQPTSWVAQNYQLYNINDPVCKYGVDEKSNLDLTTSNPLQIESRVKNVAYGTGEIVPV</sequence>
<gene>
    <name evidence="1" type="ORF">BKA55DRAFT_599048</name>
</gene>
<dbReference type="RefSeq" id="XP_046042753.1">
    <property type="nucleotide sequence ID" value="XM_046196331.1"/>
</dbReference>
<evidence type="ECO:0000313" key="1">
    <source>
        <dbReference type="EMBL" id="KAH7228516.1"/>
    </source>
</evidence>
<evidence type="ECO:0000313" key="2">
    <source>
        <dbReference type="Proteomes" id="UP000720189"/>
    </source>
</evidence>
<dbReference type="Proteomes" id="UP000720189">
    <property type="component" value="Unassembled WGS sequence"/>
</dbReference>
<protein>
    <submittedName>
        <fullName evidence="1">Uncharacterized protein</fullName>
    </submittedName>
</protein>
<dbReference type="EMBL" id="JAGMUX010000024">
    <property type="protein sequence ID" value="KAH7228516.1"/>
    <property type="molecule type" value="Genomic_DNA"/>
</dbReference>
<dbReference type="GeneID" id="70226285"/>
<comment type="caution">
    <text evidence="1">The sequence shown here is derived from an EMBL/GenBank/DDBJ whole genome shotgun (WGS) entry which is preliminary data.</text>
</comment>
<keyword evidence="2" id="KW-1185">Reference proteome</keyword>
<dbReference type="AlphaFoldDB" id="A0A9P9G1N2"/>
<dbReference type="PANTHER" id="PTHR38850:SF2">
    <property type="entry name" value="CERATO-PLATANIN"/>
    <property type="match status" value="1"/>
</dbReference>
<name>A0A9P9G1N2_FUSRE</name>
<dbReference type="OrthoDB" id="5370830at2759"/>
<accession>A0A9P9G1N2</accession>
<proteinExistence type="predicted"/>
<dbReference type="PANTHER" id="PTHR38850">
    <property type="entry name" value="CERATO-PLATANIN"/>
    <property type="match status" value="1"/>
</dbReference>